<dbReference type="PANTHER" id="PTHR38595">
    <property type="entry name" value="CYTOPLASMIC PROTEIN-RELATED"/>
    <property type="match status" value="1"/>
</dbReference>
<dbReference type="InterPro" id="IPR007048">
    <property type="entry name" value="IraD/Gp25-like"/>
</dbReference>
<reference evidence="2" key="1">
    <citation type="submission" date="2024-05" db="EMBL/GenBank/DDBJ databases">
        <title>Planctomycetes of the genus Singulisphaera possess chitinolytic capabilities.</title>
        <authorList>
            <person name="Ivanova A."/>
        </authorList>
    </citation>
    <scope>NUCLEOTIDE SEQUENCE</scope>
    <source>
        <strain evidence="2">Ch08T</strain>
    </source>
</reference>
<proteinExistence type="predicted"/>
<dbReference type="InterPro" id="IPR017737">
    <property type="entry name" value="TssE1-like"/>
</dbReference>
<feature type="domain" description="IraD/Gp25-like" evidence="1">
    <location>
        <begin position="38"/>
        <end position="137"/>
    </location>
</feature>
<evidence type="ECO:0000259" key="1">
    <source>
        <dbReference type="Pfam" id="PF04965"/>
    </source>
</evidence>
<sequence length="161" mass="18092">MSPVDPHRGLVPSILDRLIPQGSHSNVPTRWDGANVDQMIEAVRRDLEALLNTRQSQGDLPKCYEELTHSVFTFGIPDVVILSTMALERDGEMGPVIAELIERFEPRLRDVQVILADKDPLGREIRFHIEGRLRVEPYPELGFETVLELTTGRALITPSEG</sequence>
<dbReference type="Gene3D" id="3.10.450.40">
    <property type="match status" value="1"/>
</dbReference>
<dbReference type="Pfam" id="PF04965">
    <property type="entry name" value="GPW_gp25"/>
    <property type="match status" value="1"/>
</dbReference>
<protein>
    <submittedName>
        <fullName evidence="2">Type VI secretion system baseplate subunit TssE</fullName>
    </submittedName>
</protein>
<organism evidence="2">
    <name type="scientific">Singulisphaera sp. Ch08</name>
    <dbReference type="NCBI Taxonomy" id="3120278"/>
    <lineage>
        <taxon>Bacteria</taxon>
        <taxon>Pseudomonadati</taxon>
        <taxon>Planctomycetota</taxon>
        <taxon>Planctomycetia</taxon>
        <taxon>Isosphaerales</taxon>
        <taxon>Isosphaeraceae</taxon>
        <taxon>Singulisphaera</taxon>
    </lineage>
</organism>
<dbReference type="InterPro" id="IPR053176">
    <property type="entry name" value="T6SS_TssE1-like"/>
</dbReference>
<gene>
    <name evidence="2" type="primary">tssE</name>
    <name evidence="2" type="ORF">V5E97_32155</name>
</gene>
<accession>A0AAU7CCS7</accession>
<dbReference type="EMBL" id="CP155447">
    <property type="protein sequence ID" value="XBH02928.1"/>
    <property type="molecule type" value="Genomic_DNA"/>
</dbReference>
<dbReference type="NCBIfam" id="TIGR03357">
    <property type="entry name" value="VI_zyme"/>
    <property type="match status" value="1"/>
</dbReference>
<name>A0AAU7CCS7_9BACT</name>
<dbReference type="AlphaFoldDB" id="A0AAU7CCS7"/>
<dbReference type="PANTHER" id="PTHR38595:SF1">
    <property type="entry name" value="TYPE VI SECRETION SYSTEM COMPONENT TSSE1"/>
    <property type="match status" value="1"/>
</dbReference>
<dbReference type="SUPFAM" id="SSF160719">
    <property type="entry name" value="gpW/gp25-like"/>
    <property type="match status" value="1"/>
</dbReference>
<dbReference type="RefSeq" id="WP_406695668.1">
    <property type="nucleotide sequence ID" value="NZ_CP155447.1"/>
</dbReference>
<evidence type="ECO:0000313" key="2">
    <source>
        <dbReference type="EMBL" id="XBH02928.1"/>
    </source>
</evidence>